<name>A0ABT6T7J4_9ACTN</name>
<evidence type="ECO:0000313" key="2">
    <source>
        <dbReference type="EMBL" id="MDI3423829.1"/>
    </source>
</evidence>
<accession>A0ABT6T7J4</accession>
<organism evidence="2 3">
    <name type="scientific">Streptomyces luteolus</name>
    <dbReference type="NCBI Taxonomy" id="3043615"/>
    <lineage>
        <taxon>Bacteria</taxon>
        <taxon>Bacillati</taxon>
        <taxon>Actinomycetota</taxon>
        <taxon>Actinomycetes</taxon>
        <taxon>Kitasatosporales</taxon>
        <taxon>Streptomycetaceae</taxon>
        <taxon>Streptomyces</taxon>
    </lineage>
</organism>
<gene>
    <name evidence="2" type="ORF">QIT00_35705</name>
</gene>
<sequence length="132" mass="14346">MLDQRARALCGVRPGDSRTCPGSRAYHLAAELARGPTEAFLESTEFAHIHPAYDGSIHLRLPPDEDDAACGSGWAVRVPLAGLLLFGPRDEQETDTVWQLLALAYDFACRGHAAASSTGKLRTKLRTSPWSE</sequence>
<proteinExistence type="predicted"/>
<dbReference type="RefSeq" id="WP_282539661.1">
    <property type="nucleotide sequence ID" value="NZ_JASCIS010000064.1"/>
</dbReference>
<evidence type="ECO:0000259" key="1">
    <source>
        <dbReference type="Pfam" id="PF17648"/>
    </source>
</evidence>
<dbReference type="EMBL" id="JASCIS010000064">
    <property type="protein sequence ID" value="MDI3423829.1"/>
    <property type="molecule type" value="Genomic_DNA"/>
</dbReference>
<comment type="caution">
    <text evidence="2">The sequence shown here is derived from an EMBL/GenBank/DDBJ whole genome shotgun (WGS) entry which is preliminary data.</text>
</comment>
<evidence type="ECO:0000313" key="3">
    <source>
        <dbReference type="Proteomes" id="UP001237105"/>
    </source>
</evidence>
<reference evidence="2 3" key="1">
    <citation type="submission" date="2023-05" db="EMBL/GenBank/DDBJ databases">
        <title>Draft genome sequence of Streptomyces sp. B-S-A12 isolated from a cave soil in Thailand.</title>
        <authorList>
            <person name="Chamroensaksri N."/>
            <person name="Muangham S."/>
        </authorList>
    </citation>
    <scope>NUCLEOTIDE SEQUENCE [LARGE SCALE GENOMIC DNA]</scope>
    <source>
        <strain evidence="2 3">B-S-A12</strain>
    </source>
</reference>
<dbReference type="Proteomes" id="UP001237105">
    <property type="component" value="Unassembled WGS sequence"/>
</dbReference>
<dbReference type="InterPro" id="IPR040841">
    <property type="entry name" value="Luciferase_dom"/>
</dbReference>
<protein>
    <submittedName>
        <fullName evidence="2">DUF5519 family protein</fullName>
    </submittedName>
</protein>
<dbReference type="Pfam" id="PF17648">
    <property type="entry name" value="Luciferase"/>
    <property type="match status" value="1"/>
</dbReference>
<keyword evidence="3" id="KW-1185">Reference proteome</keyword>
<feature type="domain" description="Luciferase" evidence="1">
    <location>
        <begin position="44"/>
        <end position="104"/>
    </location>
</feature>